<dbReference type="EMBL" id="WEZQ01000026">
    <property type="protein sequence ID" value="MYV18211.1"/>
    <property type="molecule type" value="Genomic_DNA"/>
</dbReference>
<keyword evidence="1" id="KW-0472">Membrane</keyword>
<feature type="transmembrane region" description="Helical" evidence="1">
    <location>
        <begin position="710"/>
        <end position="733"/>
    </location>
</feature>
<reference evidence="3 4" key="1">
    <citation type="journal article" date="2019" name="Appl. Environ. Microbiol.">
        <title>Genetic determinants of hydroxycinnamic acid metabolism in heterofermentative lactobacilli.</title>
        <authorList>
            <person name="Gaur G."/>
            <person name="Oh J.H."/>
            <person name="Filannino P."/>
            <person name="Gobbetti M."/>
            <person name="van Pijkeren J.P."/>
            <person name="Ganzle M.G."/>
        </authorList>
    </citation>
    <scope>NUCLEOTIDE SEQUENCE [LARGE SCALE GENOMIC DNA]</scope>
    <source>
        <strain evidence="3 4">C5</strain>
    </source>
</reference>
<comment type="caution">
    <text evidence="3">The sequence shown here is derived from an EMBL/GenBank/DDBJ whole genome shotgun (WGS) entry which is preliminary data.</text>
</comment>
<dbReference type="Proteomes" id="UP000449209">
    <property type="component" value="Unassembled WGS sequence"/>
</dbReference>
<organism evidence="3 4">
    <name type="scientific">Furfurilactobacillus milii</name>
    <dbReference type="NCBI Taxonomy" id="2888272"/>
    <lineage>
        <taxon>Bacteria</taxon>
        <taxon>Bacillati</taxon>
        <taxon>Bacillota</taxon>
        <taxon>Bacilli</taxon>
        <taxon>Lactobacillales</taxon>
        <taxon>Lactobacillaceae</taxon>
        <taxon>Furfurilactobacillus</taxon>
    </lineage>
</organism>
<dbReference type="SUPFAM" id="SSF51445">
    <property type="entry name" value="(Trans)glycosidases"/>
    <property type="match status" value="1"/>
</dbReference>
<dbReference type="InterPro" id="IPR017853">
    <property type="entry name" value="GH"/>
</dbReference>
<sequence>MAVDEMVLETQKWLNTTYGDVAGFGNVPESGHTGWPTVYGLIRGLQHELGIGGLVNNFGPGTISRWDAQFADKTVVGFKHNVVRIIQGGFWCKGISPEAFDGKFSSATAAAVEKLKKNAGIKDTSARVDSDILGALLTMDAFTLVSGGDAKIRTMQQTLNHDYQDYTGILPCDGIYQRETNTALIYAMQASAGIQPGYAGVYGQKTIDNTPTLTVGSTSKFVRVLRWGLYVNNFKSALSSSGTASTSFDSALGTTVDQFRAFMALPEFPKATADLDVFMGVLISAGNTDRAASACDTSFQLTATRVQTLVDAGYDTVGRYLTGSVGSGSNERDKSLSSSEIKTITDGKMSIWPIYQDGASNEVAYFTNAKGLSDAKTALSAARNLGFPAGTVIYFAVDADIQTGDIAGTAGAYFAGVQDIIEGSEFIAGVYGTRNVASTVIEDGTASRAFVSDMSTGYSGNLGFAMPKSWAFDQFDEEEIGDFAIDKVGTTAFRSTAVKNFSQTQDSSDIYSATVKAANKFIQGCATDLPGFSPLQDVSFNETAMSVHVSGGAADIDAKLNIGGSVSVPGVGVQFMYNVNKNKVTTNMDPYYQLLQNKTLPASAAQGAVDAISKHVGNGRVWVSPNLTGNGFTLHMYNDAKQDTDGHEVTVNFEVLVSISFHPIDVAVPTPEVVTYNNTVKERTENADYNSTENAIAFQAFSAFQNASQFFLPAARAVSVVTFLLIVLVVVLAPAGA</sequence>
<dbReference type="Gene3D" id="3.20.20.80">
    <property type="entry name" value="Glycosidases"/>
    <property type="match status" value="1"/>
</dbReference>
<name>A0A6N9I5F5_9LACO</name>
<accession>A0A6N9I5F5</accession>
<protein>
    <submittedName>
        <fullName evidence="3">DUF1906 domain-containing protein</fullName>
    </submittedName>
</protein>
<dbReference type="AlphaFoldDB" id="A0A6N9I5F5"/>
<dbReference type="RefSeq" id="WP_161004468.1">
    <property type="nucleotide sequence ID" value="NZ_WEZQ01000026.1"/>
</dbReference>
<dbReference type="Pfam" id="PF08924">
    <property type="entry name" value="Rv2525c_GlyHyd-like"/>
    <property type="match status" value="1"/>
</dbReference>
<evidence type="ECO:0000256" key="1">
    <source>
        <dbReference type="SAM" id="Phobius"/>
    </source>
</evidence>
<gene>
    <name evidence="3" type="ORF">GB993_12040</name>
</gene>
<evidence type="ECO:0000259" key="2">
    <source>
        <dbReference type="Pfam" id="PF08924"/>
    </source>
</evidence>
<keyword evidence="1" id="KW-1133">Transmembrane helix</keyword>
<dbReference type="CDD" id="cd06418">
    <property type="entry name" value="GH25_BacA-like"/>
    <property type="match status" value="1"/>
</dbReference>
<dbReference type="OrthoDB" id="1795295at2"/>
<proteinExistence type="predicted"/>
<evidence type="ECO:0000313" key="4">
    <source>
        <dbReference type="Proteomes" id="UP000449209"/>
    </source>
</evidence>
<evidence type="ECO:0000313" key="3">
    <source>
        <dbReference type="EMBL" id="MYV18211.1"/>
    </source>
</evidence>
<dbReference type="InterPro" id="IPR015020">
    <property type="entry name" value="Rv2525c-like_Glyco_Hydro-like"/>
</dbReference>
<keyword evidence="1" id="KW-0812">Transmembrane</keyword>
<feature type="domain" description="Rv2525c-like glycoside hydrolase-like" evidence="2">
    <location>
        <begin position="307"/>
        <end position="488"/>
    </location>
</feature>